<dbReference type="AlphaFoldDB" id="A0A556C3L9"/>
<name>A0A556C3L9_BREAU</name>
<gene>
    <name evidence="1" type="ORF">FO013_21165</name>
</gene>
<sequence>MMTDVNEWLKERRRIHDAATEGPWEWQSQSMPAMNGAAWNLRRADAPGIKMSVSEYQHGPGNADAIVDAHNNLPALLTAVEKVLELHEPINGLVGDPSHWECNVCGDERGPKPYPCPTVRAIEGATK</sequence>
<proteinExistence type="predicted"/>
<reference evidence="1 2" key="1">
    <citation type="submission" date="2019-07" db="EMBL/GenBank/DDBJ databases">
        <title>Draft genome sequence of Brevibacterium aurantiacum XU54 isolated from Xinjiang China.</title>
        <authorList>
            <person name="Xu X."/>
        </authorList>
    </citation>
    <scope>NUCLEOTIDE SEQUENCE [LARGE SCALE GENOMIC DNA]</scope>
    <source>
        <strain evidence="1 2">XU54</strain>
    </source>
</reference>
<evidence type="ECO:0000313" key="1">
    <source>
        <dbReference type="EMBL" id="TSI11956.1"/>
    </source>
</evidence>
<keyword evidence="2" id="KW-1185">Reference proteome</keyword>
<protein>
    <submittedName>
        <fullName evidence="1">Uncharacterized protein</fullName>
    </submittedName>
</protein>
<dbReference type="EMBL" id="VLTK01000023">
    <property type="protein sequence ID" value="TSI11956.1"/>
    <property type="molecule type" value="Genomic_DNA"/>
</dbReference>
<organism evidence="1 2">
    <name type="scientific">Brevibacterium aurantiacum</name>
    <dbReference type="NCBI Taxonomy" id="273384"/>
    <lineage>
        <taxon>Bacteria</taxon>
        <taxon>Bacillati</taxon>
        <taxon>Actinomycetota</taxon>
        <taxon>Actinomycetes</taxon>
        <taxon>Micrococcales</taxon>
        <taxon>Brevibacteriaceae</taxon>
        <taxon>Brevibacterium</taxon>
    </lineage>
</organism>
<dbReference type="Proteomes" id="UP000316406">
    <property type="component" value="Unassembled WGS sequence"/>
</dbReference>
<evidence type="ECO:0000313" key="2">
    <source>
        <dbReference type="Proteomes" id="UP000316406"/>
    </source>
</evidence>
<dbReference type="OrthoDB" id="4808593at2"/>
<dbReference type="RefSeq" id="WP_143924541.1">
    <property type="nucleotide sequence ID" value="NZ_VLTK01000023.1"/>
</dbReference>
<comment type="caution">
    <text evidence="1">The sequence shown here is derived from an EMBL/GenBank/DDBJ whole genome shotgun (WGS) entry which is preliminary data.</text>
</comment>
<accession>A0A556C3L9</accession>